<dbReference type="Proteomes" id="UP000852880">
    <property type="component" value="Unassembled WGS sequence"/>
</dbReference>
<sequence length="65" mass="7489">MLTLAPYFPELALELLERAKALMFISLPQIDNALCFRFPTDNPDWDATVIFEPSVKFSHESFALR</sequence>
<dbReference type="AlphaFoldDB" id="A0A3F3IEV3"/>
<proteinExistence type="predicted"/>
<dbReference type="EMBL" id="MJEL01000014">
    <property type="protein sequence ID" value="OEH97286.1"/>
    <property type="molecule type" value="Genomic_DNA"/>
</dbReference>
<gene>
    <name evidence="1" type="ORF">BH006_20930</name>
</gene>
<name>A0A3F3IEV3_SALER</name>
<protein>
    <submittedName>
        <fullName evidence="1">Uncharacterized protein</fullName>
    </submittedName>
</protein>
<accession>A0A3F3IEV3</accession>
<comment type="caution">
    <text evidence="1">The sequence shown here is derived from an EMBL/GenBank/DDBJ whole genome shotgun (WGS) entry which is preliminary data.</text>
</comment>
<organism evidence="1">
    <name type="scientific">Salmonella enterica</name>
    <name type="common">Salmonella choleraesuis</name>
    <dbReference type="NCBI Taxonomy" id="28901"/>
    <lineage>
        <taxon>Bacteria</taxon>
        <taxon>Pseudomonadati</taxon>
        <taxon>Pseudomonadota</taxon>
        <taxon>Gammaproteobacteria</taxon>
        <taxon>Enterobacterales</taxon>
        <taxon>Enterobacteriaceae</taxon>
        <taxon>Salmonella</taxon>
    </lineage>
</organism>
<evidence type="ECO:0000313" key="1">
    <source>
        <dbReference type="EMBL" id="OEH97286.1"/>
    </source>
</evidence>
<reference evidence="1" key="1">
    <citation type="submission" date="2016-09" db="EMBL/GenBank/DDBJ databases">
        <title>Whole Genome Sequencing of Salmonella enterica subsp. enterica serovar Nottingham.</title>
        <authorList>
            <person name="Zheng J."/>
            <person name="Wang H."/>
        </authorList>
    </citation>
    <scope>NUCLEOTIDE SEQUENCE [LARGE SCALE GENOMIC DNA]</scope>
    <source>
        <strain evidence="1">CFSAN055411</strain>
    </source>
</reference>